<dbReference type="PANTHER" id="PTHR32089">
    <property type="entry name" value="METHYL-ACCEPTING CHEMOTAXIS PROTEIN MCPB"/>
    <property type="match status" value="1"/>
</dbReference>
<feature type="domain" description="HAMP" evidence="12">
    <location>
        <begin position="230"/>
        <end position="282"/>
    </location>
</feature>
<dbReference type="InterPro" id="IPR003660">
    <property type="entry name" value="HAMP_dom"/>
</dbReference>
<dbReference type="Pfam" id="PF00015">
    <property type="entry name" value="MCPsignal"/>
    <property type="match status" value="1"/>
</dbReference>
<dbReference type="SMART" id="SM00304">
    <property type="entry name" value="HAMP"/>
    <property type="match status" value="2"/>
</dbReference>
<accession>A0A7U4DJS0</accession>
<evidence type="ECO:0000313" key="13">
    <source>
        <dbReference type="EMBL" id="ADP73525.1"/>
    </source>
</evidence>
<dbReference type="GO" id="GO:0007165">
    <property type="term" value="P:signal transduction"/>
    <property type="evidence" value="ECO:0007669"/>
    <property type="project" value="UniProtKB-KW"/>
</dbReference>
<sequence>MFGFVFVLIGGDKNENSSITEGGIELKALKLGTKINLIVLCVIIGLSGIITVVANIQITHGMKNATVEKVKAVLQLAYQYIDEKYKGDWMIKDGELYKGNVKMNHNDEIVDQIGKLVDGNVVIFQNDVRVATNIKKNGKRVIGTTVPEKIANIVLKQGKTYFGEVETLGETFQAAYMPIKNADGESIGIFCVSTHQRHIDATISSLFKTLIISTLVVLIISTLIVLWFTRNIHRRLTVVSNALQHAGEGNFTVNIQDDAQDEIGQIIHSYNKMREDLKKLFKHVTIAAEQVAASSEELTASVEHTAQATEQVSSGTRKIASGAETEASKIEASATALEQMAQGVTNIANHSVAITDLSKQMIIQAEDGGNSVQKTVEQMNEIQQSVSKSKEMINVLHERSKEIGTILDVISEIADQTNLLALNAAIEAARAGEQGKGFAVVADEVRKLAEQSRESAKRIAELIFGIQKDTENTVQIMEQAIQSVKGGMEISQETTQKFNAIMESTRDASAQLEDITATVQQISAGIQELSSTVSELASVAKKSTTISEEIAASAEEQFASMEEITSTAKSLANMAEELQEQVRKFKFEGE</sequence>
<evidence type="ECO:0000256" key="5">
    <source>
        <dbReference type="ARBA" id="ARBA00023136"/>
    </source>
</evidence>
<dbReference type="Pfam" id="PF17202">
    <property type="entry name" value="sCache_3_3"/>
    <property type="match status" value="1"/>
</dbReference>
<dbReference type="GO" id="GO:0005886">
    <property type="term" value="C:plasma membrane"/>
    <property type="evidence" value="ECO:0007669"/>
    <property type="project" value="UniProtKB-SubCell"/>
</dbReference>
<feature type="domain" description="Methyl-accepting transducer" evidence="11">
    <location>
        <begin position="301"/>
        <end position="537"/>
    </location>
</feature>
<gene>
    <name evidence="13" type="ORF">GY4MC1_0706</name>
</gene>
<evidence type="ECO:0000256" key="1">
    <source>
        <dbReference type="ARBA" id="ARBA00004651"/>
    </source>
</evidence>
<feature type="coiled-coil region" evidence="9">
    <location>
        <begin position="561"/>
        <end position="588"/>
    </location>
</feature>
<dbReference type="PANTHER" id="PTHR32089:SF112">
    <property type="entry name" value="LYSOZYME-LIKE PROTEIN-RELATED"/>
    <property type="match status" value="1"/>
</dbReference>
<dbReference type="InterPro" id="IPR029151">
    <property type="entry name" value="Sensor-like_sf"/>
</dbReference>
<evidence type="ECO:0000256" key="10">
    <source>
        <dbReference type="SAM" id="Phobius"/>
    </source>
</evidence>
<evidence type="ECO:0000259" key="12">
    <source>
        <dbReference type="PROSITE" id="PS50885"/>
    </source>
</evidence>
<dbReference type="Gene3D" id="1.10.287.950">
    <property type="entry name" value="Methyl-accepting chemotaxis protein"/>
    <property type="match status" value="1"/>
</dbReference>
<name>A0A7U4DJS0_GEOS0</name>
<dbReference type="KEGG" id="gmc:GY4MC1_0706"/>
<reference evidence="13" key="1">
    <citation type="submission" date="2010-10" db="EMBL/GenBank/DDBJ databases">
        <title>Complete sequence of chromosome of Geobacillus sp. Y4.1MC1.</title>
        <authorList>
            <consortium name="US DOE Joint Genome Institute"/>
            <person name="Lucas S."/>
            <person name="Copeland A."/>
            <person name="Lapidus A."/>
            <person name="Cheng J.-F."/>
            <person name="Bruce D."/>
            <person name="Goodwin L."/>
            <person name="Pitluck S."/>
            <person name="Chertkov O."/>
            <person name="Zhang X."/>
            <person name="Detter J.C."/>
            <person name="Han C."/>
            <person name="Tapia R."/>
            <person name="Land M."/>
            <person name="Hauser L."/>
            <person name="Jeffries C."/>
            <person name="Kyrpides N."/>
            <person name="Ivanova N."/>
            <person name="Ovchinnikova G."/>
            <person name="Brumm P."/>
            <person name="Mead D."/>
            <person name="Woyke T."/>
        </authorList>
    </citation>
    <scope>NUCLEOTIDE SEQUENCE [LARGE SCALE GENOMIC DNA]</scope>
    <source>
        <strain evidence="13">Y4.1MC1</strain>
    </source>
</reference>
<keyword evidence="5 10" id="KW-0472">Membrane</keyword>
<dbReference type="Pfam" id="PF00672">
    <property type="entry name" value="HAMP"/>
    <property type="match status" value="1"/>
</dbReference>
<dbReference type="CDD" id="cd06225">
    <property type="entry name" value="HAMP"/>
    <property type="match status" value="1"/>
</dbReference>
<dbReference type="SUPFAM" id="SSF103190">
    <property type="entry name" value="Sensory domain-like"/>
    <property type="match status" value="1"/>
</dbReference>
<evidence type="ECO:0000256" key="7">
    <source>
        <dbReference type="ARBA" id="ARBA00029447"/>
    </source>
</evidence>
<dbReference type="SMART" id="SM00283">
    <property type="entry name" value="MA"/>
    <property type="match status" value="1"/>
</dbReference>
<evidence type="ECO:0000256" key="9">
    <source>
        <dbReference type="SAM" id="Coils"/>
    </source>
</evidence>
<dbReference type="EMBL" id="CP002293">
    <property type="protein sequence ID" value="ADP73525.1"/>
    <property type="molecule type" value="Genomic_DNA"/>
</dbReference>
<evidence type="ECO:0000256" key="3">
    <source>
        <dbReference type="ARBA" id="ARBA00022692"/>
    </source>
</evidence>
<evidence type="ECO:0000256" key="6">
    <source>
        <dbReference type="ARBA" id="ARBA00023224"/>
    </source>
</evidence>
<dbReference type="Gene3D" id="6.10.340.10">
    <property type="match status" value="1"/>
</dbReference>
<feature type="transmembrane region" description="Helical" evidence="10">
    <location>
        <begin position="206"/>
        <end position="228"/>
    </location>
</feature>
<keyword evidence="3 10" id="KW-0812">Transmembrane</keyword>
<keyword evidence="6 8" id="KW-0807">Transducer</keyword>
<comment type="similarity">
    <text evidence="7">Belongs to the methyl-accepting chemotaxis (MCP) protein family.</text>
</comment>
<dbReference type="CDD" id="cd11386">
    <property type="entry name" value="MCP_signal"/>
    <property type="match status" value="1"/>
</dbReference>
<dbReference type="PROSITE" id="PS50111">
    <property type="entry name" value="CHEMOTAXIS_TRANSDUC_2"/>
    <property type="match status" value="1"/>
</dbReference>
<feature type="transmembrane region" description="Helical" evidence="10">
    <location>
        <begin position="35"/>
        <end position="56"/>
    </location>
</feature>
<evidence type="ECO:0000259" key="11">
    <source>
        <dbReference type="PROSITE" id="PS50111"/>
    </source>
</evidence>
<dbReference type="InterPro" id="IPR033463">
    <property type="entry name" value="sCache_3"/>
</dbReference>
<dbReference type="SUPFAM" id="SSF58104">
    <property type="entry name" value="Methyl-accepting chemotaxis protein (MCP) signaling domain"/>
    <property type="match status" value="1"/>
</dbReference>
<dbReference type="PROSITE" id="PS50885">
    <property type="entry name" value="HAMP"/>
    <property type="match status" value="1"/>
</dbReference>
<organism evidence="13">
    <name type="scientific">Geobacillus sp. (strain Y4.1MC1)</name>
    <dbReference type="NCBI Taxonomy" id="581103"/>
    <lineage>
        <taxon>Bacteria</taxon>
        <taxon>Bacillati</taxon>
        <taxon>Bacillota</taxon>
        <taxon>Bacilli</taxon>
        <taxon>Bacillales</taxon>
        <taxon>Anoxybacillaceae</taxon>
        <taxon>Geobacillus</taxon>
    </lineage>
</organism>
<keyword evidence="9" id="KW-0175">Coiled coil</keyword>
<proteinExistence type="inferred from homology"/>
<evidence type="ECO:0000256" key="2">
    <source>
        <dbReference type="ARBA" id="ARBA00022475"/>
    </source>
</evidence>
<dbReference type="AlphaFoldDB" id="A0A7U4DJS0"/>
<protein>
    <submittedName>
        <fullName evidence="13">Methyl-accepting chemotaxis sensory transducer</fullName>
    </submittedName>
</protein>
<comment type="subcellular location">
    <subcellularLocation>
        <location evidence="1">Cell membrane</location>
        <topology evidence="1">Multi-pass membrane protein</topology>
    </subcellularLocation>
</comment>
<keyword evidence="2" id="KW-1003">Cell membrane</keyword>
<evidence type="ECO:0000256" key="8">
    <source>
        <dbReference type="PROSITE-ProRule" id="PRU00284"/>
    </source>
</evidence>
<evidence type="ECO:0000256" key="4">
    <source>
        <dbReference type="ARBA" id="ARBA00022989"/>
    </source>
</evidence>
<dbReference type="InterPro" id="IPR004089">
    <property type="entry name" value="MCPsignal_dom"/>
</dbReference>
<keyword evidence="4 10" id="KW-1133">Transmembrane helix</keyword>